<protein>
    <submittedName>
        <fullName evidence="2">DNA-binding CsgD family transcriptional regulator</fullName>
    </submittedName>
</protein>
<dbReference type="PROSITE" id="PS50043">
    <property type="entry name" value="HTH_LUXR_2"/>
    <property type="match status" value="1"/>
</dbReference>
<dbReference type="CDD" id="cd06170">
    <property type="entry name" value="LuxR_C_like"/>
    <property type="match status" value="1"/>
</dbReference>
<evidence type="ECO:0000313" key="2">
    <source>
        <dbReference type="EMBL" id="MBM7489274.1"/>
    </source>
</evidence>
<comment type="caution">
    <text evidence="2">The sequence shown here is derived from an EMBL/GenBank/DDBJ whole genome shotgun (WGS) entry which is preliminary data.</text>
</comment>
<dbReference type="EMBL" id="JAFBBP010000001">
    <property type="protein sequence ID" value="MBM7489274.1"/>
    <property type="molecule type" value="Genomic_DNA"/>
</dbReference>
<gene>
    <name evidence="2" type="ORF">JOD64_000496</name>
</gene>
<proteinExistence type="predicted"/>
<dbReference type="InterPro" id="IPR036388">
    <property type="entry name" value="WH-like_DNA-bd_sf"/>
</dbReference>
<dbReference type="PRINTS" id="PR00038">
    <property type="entry name" value="HTHLUXR"/>
</dbReference>
<sequence>MSESSFIAGPLPADDTAGDAEQRRHRLFAVADQLRFAGRGAEALRVLAAEIAADRSGERHRAELLGRLAQIAALEQPSVALAGLRGALRQRLDARSRSTLLAMVAAIAARAGHPDADALLRDAGTAHAASGDHSSAHHLALGRAARSLSHGDLPGAHAVLAALDPDPWVARRDAASIRAERALVQLGLGRHEDARSATCHASDETASPDTPAGSRLTALDCLRMVAVGELPEAAALAVTTLGSGAADISPEVRALLVAVIAEVRYRRGDHDAARAVLGGCLTQQQWPDSTVWTSALCVAVRDPALSEPASLLNRVVADLHRSVRALLPVPQFGPRLVRAAVAVGDARAARRVTELVELVATRTPVPLWHALAAQTRGLLDRDPDALRSAVDGLRTTAASPALADALLDLANDARLRPTEARDAAHEAAALYARIGAPGDQSTADRRCVELATTGHRLPSVDEPLRRGLLTLTPAEERVAEMLAAGATKKEAAGSLFVSFHTVDTQLRSIYHKLGIHNRMQLVRAWDRYRATTG</sequence>
<dbReference type="InterPro" id="IPR000792">
    <property type="entry name" value="Tscrpt_reg_LuxR_C"/>
</dbReference>
<reference evidence="2 3" key="1">
    <citation type="submission" date="2021-01" db="EMBL/GenBank/DDBJ databases">
        <title>Sequencing the genomes of 1000 actinobacteria strains.</title>
        <authorList>
            <person name="Klenk H.-P."/>
        </authorList>
    </citation>
    <scope>NUCLEOTIDE SEQUENCE [LARGE SCALE GENOMIC DNA]</scope>
    <source>
        <strain evidence="2 3">DSM 100204</strain>
    </source>
</reference>
<keyword evidence="3" id="KW-1185">Reference proteome</keyword>
<evidence type="ECO:0000259" key="1">
    <source>
        <dbReference type="PROSITE" id="PS50043"/>
    </source>
</evidence>
<dbReference type="SMART" id="SM00421">
    <property type="entry name" value="HTH_LUXR"/>
    <property type="match status" value="1"/>
</dbReference>
<dbReference type="SUPFAM" id="SSF46894">
    <property type="entry name" value="C-terminal effector domain of the bipartite response regulators"/>
    <property type="match status" value="1"/>
</dbReference>
<dbReference type="RefSeq" id="WP_204940686.1">
    <property type="nucleotide sequence ID" value="NZ_JAFBBP010000001.1"/>
</dbReference>
<dbReference type="InterPro" id="IPR016032">
    <property type="entry name" value="Sig_transdc_resp-reg_C-effctor"/>
</dbReference>
<evidence type="ECO:0000313" key="3">
    <source>
        <dbReference type="Proteomes" id="UP000764837"/>
    </source>
</evidence>
<dbReference type="GO" id="GO:0003677">
    <property type="term" value="F:DNA binding"/>
    <property type="evidence" value="ECO:0007669"/>
    <property type="project" value="UniProtKB-KW"/>
</dbReference>
<dbReference type="Proteomes" id="UP000764837">
    <property type="component" value="Unassembled WGS sequence"/>
</dbReference>
<name>A0ABS2LNN8_9ACTN</name>
<keyword evidence="2" id="KW-0238">DNA-binding</keyword>
<feature type="domain" description="HTH luxR-type" evidence="1">
    <location>
        <begin position="464"/>
        <end position="529"/>
    </location>
</feature>
<accession>A0ABS2LNN8</accession>
<dbReference type="Pfam" id="PF00196">
    <property type="entry name" value="GerE"/>
    <property type="match status" value="1"/>
</dbReference>
<dbReference type="Gene3D" id="1.10.10.10">
    <property type="entry name" value="Winged helix-like DNA-binding domain superfamily/Winged helix DNA-binding domain"/>
    <property type="match status" value="1"/>
</dbReference>
<organism evidence="2 3">
    <name type="scientific">Micromonospora luteifusca</name>
    <dbReference type="NCBI Taxonomy" id="709860"/>
    <lineage>
        <taxon>Bacteria</taxon>
        <taxon>Bacillati</taxon>
        <taxon>Actinomycetota</taxon>
        <taxon>Actinomycetes</taxon>
        <taxon>Micromonosporales</taxon>
        <taxon>Micromonosporaceae</taxon>
        <taxon>Micromonospora</taxon>
    </lineage>
</organism>